<dbReference type="PANTHER" id="PTHR21485">
    <property type="entry name" value="HAD SUPERFAMILY MEMBERS CMAS AND KDSC"/>
    <property type="match status" value="1"/>
</dbReference>
<dbReference type="InterPro" id="IPR050793">
    <property type="entry name" value="CMP-NeuNAc_synthase"/>
</dbReference>
<dbReference type="Pfam" id="PF02348">
    <property type="entry name" value="CTP_transf_3"/>
    <property type="match status" value="1"/>
</dbReference>
<name>A0A4Q6XNC7_9SPHI</name>
<keyword evidence="1" id="KW-0808">Transferase</keyword>
<keyword evidence="2" id="KW-1185">Reference proteome</keyword>
<dbReference type="SUPFAM" id="SSF53448">
    <property type="entry name" value="Nucleotide-diphospho-sugar transferases"/>
    <property type="match status" value="1"/>
</dbReference>
<dbReference type="OrthoDB" id="9805604at2"/>
<protein>
    <submittedName>
        <fullName evidence="1">Acylneuraminate cytidylyltransferase family protein</fullName>
    </submittedName>
</protein>
<sequence length="234" mass="26909">MKVYAIIPARSGSKGFKDKNIQLIGGKPLIAYSIAFAKQLGCDRVICSTDSVEYKQIAEKYGAEVPFLRSAFAATDTAMEQDILLDLYHKFEKYDIEQPDIIVWLRPTFVFRDLALIKKGINYLMEHPEITAVRTVCDTEARLYDIKEGNLVPCFDDHGKSMIRRQDIGKRFKVFSTDIFRFGKDKLHEDFIGRNVHGLETNKICGLDIDDEIDFEIVKYLVESEMDEVQQFLC</sequence>
<evidence type="ECO:0000313" key="2">
    <source>
        <dbReference type="Proteomes" id="UP000292855"/>
    </source>
</evidence>
<dbReference type="PANTHER" id="PTHR21485:SF6">
    <property type="entry name" value="N-ACYLNEURAMINATE CYTIDYLYLTRANSFERASE-RELATED"/>
    <property type="match status" value="1"/>
</dbReference>
<comment type="caution">
    <text evidence="1">The sequence shown here is derived from an EMBL/GenBank/DDBJ whole genome shotgun (WGS) entry which is preliminary data.</text>
</comment>
<dbReference type="Proteomes" id="UP000292855">
    <property type="component" value="Unassembled WGS sequence"/>
</dbReference>
<evidence type="ECO:0000313" key="1">
    <source>
        <dbReference type="EMBL" id="RZF61670.1"/>
    </source>
</evidence>
<dbReference type="AlphaFoldDB" id="A0A4Q6XNC7"/>
<keyword evidence="1" id="KW-0548">Nucleotidyltransferase</keyword>
<accession>A0A4Q6XNC7</accession>
<reference evidence="1 2" key="1">
    <citation type="submission" date="2019-02" db="EMBL/GenBank/DDBJ databases">
        <authorList>
            <person name="Li Y."/>
        </authorList>
    </citation>
    <scope>NUCLEOTIDE SEQUENCE [LARGE SCALE GENOMIC DNA]</scope>
    <source>
        <strain evidence="1 2">30C10-4-7</strain>
    </source>
</reference>
<dbReference type="RefSeq" id="WP_130139899.1">
    <property type="nucleotide sequence ID" value="NZ_SGIT01000001.1"/>
</dbReference>
<gene>
    <name evidence="1" type="ORF">EWE74_02170</name>
</gene>
<dbReference type="GO" id="GO:0008781">
    <property type="term" value="F:N-acylneuraminate cytidylyltransferase activity"/>
    <property type="evidence" value="ECO:0007669"/>
    <property type="project" value="TreeGrafter"/>
</dbReference>
<dbReference type="Gene3D" id="3.90.550.10">
    <property type="entry name" value="Spore Coat Polysaccharide Biosynthesis Protein SpsA, Chain A"/>
    <property type="match status" value="1"/>
</dbReference>
<dbReference type="EMBL" id="SGIT01000001">
    <property type="protein sequence ID" value="RZF61670.1"/>
    <property type="molecule type" value="Genomic_DNA"/>
</dbReference>
<dbReference type="InterPro" id="IPR029044">
    <property type="entry name" value="Nucleotide-diphossugar_trans"/>
</dbReference>
<dbReference type="CDD" id="cd02513">
    <property type="entry name" value="CMP-NeuAc_Synthase"/>
    <property type="match status" value="1"/>
</dbReference>
<organism evidence="1 2">
    <name type="scientific">Sphingobacterium corticibacterium</name>
    <dbReference type="NCBI Taxonomy" id="2484746"/>
    <lineage>
        <taxon>Bacteria</taxon>
        <taxon>Pseudomonadati</taxon>
        <taxon>Bacteroidota</taxon>
        <taxon>Sphingobacteriia</taxon>
        <taxon>Sphingobacteriales</taxon>
        <taxon>Sphingobacteriaceae</taxon>
        <taxon>Sphingobacterium</taxon>
    </lineage>
</organism>
<proteinExistence type="predicted"/>
<dbReference type="InterPro" id="IPR003329">
    <property type="entry name" value="Cytidylyl_trans"/>
</dbReference>